<evidence type="ECO:0000259" key="2">
    <source>
        <dbReference type="Pfam" id="PF12146"/>
    </source>
</evidence>
<keyword evidence="3" id="KW-0378">Hydrolase</keyword>
<sequence length="354" mass="37982">MKSTDLRRWGKGLAWAGGGAAALLAADLGLVVAGILKGALAFPDPIDDGPDPLLIDPHGRTRSSVVATADGTLLHVETSLDLETHPSDEVVVLVHGWTCSTRFWNAQVNHLVDERPIIAYDHRGHGLSELGTAPVSVDILGQDLQAVLDAVLPEGKRAVLVGHSMGGMTILSWARQFPSGMGDRVAAVVLASTTPRHVVQEQRLTADDMPWFEELVKPLVARSFVSSPVPLPNNALTSRLTHFIALGPKARQAHVDFADDLIARGSPVARAAWGRAMYSLNIIGALEAISVPTIVAVGSEDRLTPPMHADYMAQVLEDNGVLLEYVTYDGAGHMMPIERAAEFNRLLDDLLHSL</sequence>
<dbReference type="Gene3D" id="3.40.50.1820">
    <property type="entry name" value="alpha/beta hydrolase"/>
    <property type="match status" value="1"/>
</dbReference>
<dbReference type="InterPro" id="IPR050471">
    <property type="entry name" value="AB_hydrolase"/>
</dbReference>
<comment type="caution">
    <text evidence="3">The sequence shown here is derived from an EMBL/GenBank/DDBJ whole genome shotgun (WGS) entry which is preliminary data.</text>
</comment>
<name>A0ABP8Z378_9ACTN</name>
<proteinExistence type="predicted"/>
<keyword evidence="4" id="KW-1185">Reference proteome</keyword>
<gene>
    <name evidence="3" type="ORF">GCM10023217_12870</name>
</gene>
<reference evidence="4" key="1">
    <citation type="journal article" date="2019" name="Int. J. Syst. Evol. Microbiol.">
        <title>The Global Catalogue of Microorganisms (GCM) 10K type strain sequencing project: providing services to taxonomists for standard genome sequencing and annotation.</title>
        <authorList>
            <consortium name="The Broad Institute Genomics Platform"/>
            <consortium name="The Broad Institute Genome Sequencing Center for Infectious Disease"/>
            <person name="Wu L."/>
            <person name="Ma J."/>
        </authorList>
    </citation>
    <scope>NUCLEOTIDE SEQUENCE [LARGE SCALE GENOMIC DNA]</scope>
    <source>
        <strain evidence="4">JCM 18077</strain>
    </source>
</reference>
<dbReference type="InterPro" id="IPR029058">
    <property type="entry name" value="AB_hydrolase_fold"/>
</dbReference>
<dbReference type="InterPro" id="IPR022742">
    <property type="entry name" value="Hydrolase_4"/>
</dbReference>
<evidence type="ECO:0000313" key="4">
    <source>
        <dbReference type="Proteomes" id="UP001500822"/>
    </source>
</evidence>
<feature type="domain" description="Serine aminopeptidase S33" evidence="2">
    <location>
        <begin position="87"/>
        <end position="339"/>
    </location>
</feature>
<accession>A0ABP8Z378</accession>
<keyword evidence="1" id="KW-0812">Transmembrane</keyword>
<dbReference type="Proteomes" id="UP001500822">
    <property type="component" value="Unassembled WGS sequence"/>
</dbReference>
<keyword evidence="1" id="KW-0472">Membrane</keyword>
<evidence type="ECO:0000256" key="1">
    <source>
        <dbReference type="SAM" id="Phobius"/>
    </source>
</evidence>
<dbReference type="SUPFAM" id="SSF53474">
    <property type="entry name" value="alpha/beta-Hydrolases"/>
    <property type="match status" value="1"/>
</dbReference>
<dbReference type="GO" id="GO:0016787">
    <property type="term" value="F:hydrolase activity"/>
    <property type="evidence" value="ECO:0007669"/>
    <property type="project" value="UniProtKB-KW"/>
</dbReference>
<dbReference type="EMBL" id="BAABIE010000004">
    <property type="protein sequence ID" value="GAA4745221.1"/>
    <property type="molecule type" value="Genomic_DNA"/>
</dbReference>
<feature type="transmembrane region" description="Helical" evidence="1">
    <location>
        <begin position="12"/>
        <end position="36"/>
    </location>
</feature>
<dbReference type="Pfam" id="PF12146">
    <property type="entry name" value="Hydrolase_4"/>
    <property type="match status" value="1"/>
</dbReference>
<dbReference type="PANTHER" id="PTHR43433:SF1">
    <property type="entry name" value="BLL5160 PROTEIN"/>
    <property type="match status" value="1"/>
</dbReference>
<evidence type="ECO:0000313" key="3">
    <source>
        <dbReference type="EMBL" id="GAA4745221.1"/>
    </source>
</evidence>
<dbReference type="RefSeq" id="WP_345312846.1">
    <property type="nucleotide sequence ID" value="NZ_BAABIE010000004.1"/>
</dbReference>
<dbReference type="PANTHER" id="PTHR43433">
    <property type="entry name" value="HYDROLASE, ALPHA/BETA FOLD FAMILY PROTEIN"/>
    <property type="match status" value="1"/>
</dbReference>
<keyword evidence="1" id="KW-1133">Transmembrane helix</keyword>
<protein>
    <submittedName>
        <fullName evidence="3">Alpha/beta hydrolase</fullName>
    </submittedName>
</protein>
<organism evidence="3 4">
    <name type="scientific">Gordonia alkaliphila</name>
    <dbReference type="NCBI Taxonomy" id="1053547"/>
    <lineage>
        <taxon>Bacteria</taxon>
        <taxon>Bacillati</taxon>
        <taxon>Actinomycetota</taxon>
        <taxon>Actinomycetes</taxon>
        <taxon>Mycobacteriales</taxon>
        <taxon>Gordoniaceae</taxon>
        <taxon>Gordonia</taxon>
    </lineage>
</organism>